<dbReference type="InterPro" id="IPR036249">
    <property type="entry name" value="Thioredoxin-like_sf"/>
</dbReference>
<reference evidence="3 4" key="1">
    <citation type="submission" date="2020-08" db="EMBL/GenBank/DDBJ databases">
        <title>Novel species isolated from subtropical streams in China.</title>
        <authorList>
            <person name="Lu H."/>
        </authorList>
    </citation>
    <scope>NUCLEOTIDE SEQUENCE [LARGE SCALE GENOMIC DNA]</scope>
    <source>
        <strain evidence="3 4">KACC 16656</strain>
    </source>
</reference>
<comment type="caution">
    <text evidence="3">The sequence shown here is derived from an EMBL/GenBank/DDBJ whole genome shotgun (WGS) entry which is preliminary data.</text>
</comment>
<dbReference type="RefSeq" id="WP_186923707.1">
    <property type="nucleotide sequence ID" value="NZ_JACOFW010000018.1"/>
</dbReference>
<dbReference type="InterPro" id="IPR051548">
    <property type="entry name" value="Grx-like_ET"/>
</dbReference>
<feature type="domain" description="Glutaredoxin" evidence="2">
    <location>
        <begin position="54"/>
        <end position="110"/>
    </location>
</feature>
<evidence type="ECO:0000259" key="2">
    <source>
        <dbReference type="Pfam" id="PF00462"/>
    </source>
</evidence>
<gene>
    <name evidence="3" type="ORF">H8K52_14915</name>
</gene>
<feature type="transmembrane region" description="Helical" evidence="1">
    <location>
        <begin position="9"/>
        <end position="30"/>
    </location>
</feature>
<dbReference type="Pfam" id="PF00462">
    <property type="entry name" value="Glutaredoxin"/>
    <property type="match status" value="1"/>
</dbReference>
<accession>A0ABR6X733</accession>
<dbReference type="PANTHER" id="PTHR34386">
    <property type="entry name" value="GLUTAREDOXIN"/>
    <property type="match status" value="1"/>
</dbReference>
<keyword evidence="1" id="KW-0812">Transmembrane</keyword>
<name>A0ABR6X733_9BURK</name>
<keyword evidence="1" id="KW-1133">Transmembrane helix</keyword>
<proteinExistence type="predicted"/>
<evidence type="ECO:0000313" key="4">
    <source>
        <dbReference type="Proteomes" id="UP000648257"/>
    </source>
</evidence>
<dbReference type="PROSITE" id="PS51354">
    <property type="entry name" value="GLUTAREDOXIN_2"/>
    <property type="match status" value="1"/>
</dbReference>
<dbReference type="InterPro" id="IPR002109">
    <property type="entry name" value="Glutaredoxin"/>
</dbReference>
<organism evidence="3 4">
    <name type="scientific">Undibacterium seohonense</name>
    <dbReference type="NCBI Taxonomy" id="1344950"/>
    <lineage>
        <taxon>Bacteria</taxon>
        <taxon>Pseudomonadati</taxon>
        <taxon>Pseudomonadota</taxon>
        <taxon>Betaproteobacteria</taxon>
        <taxon>Burkholderiales</taxon>
        <taxon>Oxalobacteraceae</taxon>
        <taxon>Undibacterium</taxon>
    </lineage>
</organism>
<dbReference type="SUPFAM" id="SSF52833">
    <property type="entry name" value="Thioredoxin-like"/>
    <property type="match status" value="1"/>
</dbReference>
<keyword evidence="4" id="KW-1185">Reference proteome</keyword>
<dbReference type="Proteomes" id="UP000648257">
    <property type="component" value="Unassembled WGS sequence"/>
</dbReference>
<protein>
    <submittedName>
        <fullName evidence="3">Glutaredoxin family protein</fullName>
    </submittedName>
</protein>
<dbReference type="Gene3D" id="3.40.30.10">
    <property type="entry name" value="Glutaredoxin"/>
    <property type="match status" value="1"/>
</dbReference>
<keyword evidence="1" id="KW-0472">Membrane</keyword>
<dbReference type="PANTHER" id="PTHR34386:SF1">
    <property type="entry name" value="GLUTAREDOXIN-LIKE PROTEIN NRDH"/>
    <property type="match status" value="1"/>
</dbReference>
<dbReference type="EMBL" id="JACOFW010000018">
    <property type="protein sequence ID" value="MBC3808635.1"/>
    <property type="molecule type" value="Genomic_DNA"/>
</dbReference>
<dbReference type="CDD" id="cd02976">
    <property type="entry name" value="NrdH"/>
    <property type="match status" value="1"/>
</dbReference>
<evidence type="ECO:0000313" key="3">
    <source>
        <dbReference type="EMBL" id="MBC3808635.1"/>
    </source>
</evidence>
<evidence type="ECO:0000256" key="1">
    <source>
        <dbReference type="SAM" id="Phobius"/>
    </source>
</evidence>
<sequence>MKKTKKDAVIYTFLVLLITISVYFLVSFILKPVPATVFDRGDFSNYFNGKKARVIIYGTSWCRSCAAARDYLKSKHVDFIDYDIDYSDDAKSQYLELGGKTVPLLLIGNRRLRGFNPKMVKDALAQLPQDDQVGTSN</sequence>